<comment type="subcellular location">
    <subcellularLocation>
        <location evidence="1">Membrane</location>
        <topology evidence="1">Single-pass type II membrane protein</topology>
    </subcellularLocation>
</comment>
<feature type="domain" description="Fringe-like glycosyltransferase" evidence="13">
    <location>
        <begin position="218"/>
        <end position="432"/>
    </location>
</feature>
<feature type="chain" id="PRO_5035614267" description="N-acetylgalactosaminide beta-1,3-galactosyltransferase" evidence="12">
    <location>
        <begin position="20"/>
        <end position="453"/>
    </location>
</feature>
<evidence type="ECO:0000256" key="1">
    <source>
        <dbReference type="ARBA" id="ARBA00004606"/>
    </source>
</evidence>
<evidence type="ECO:0000256" key="9">
    <source>
        <dbReference type="ARBA" id="ARBA00022968"/>
    </source>
</evidence>
<dbReference type="InterPro" id="IPR003378">
    <property type="entry name" value="Fringe-like_glycosylTrfase"/>
</dbReference>
<dbReference type="InterPro" id="IPR026050">
    <property type="entry name" value="C1GALT1/C1GALT1_chp1"/>
</dbReference>
<evidence type="ECO:0000256" key="11">
    <source>
        <dbReference type="ARBA" id="ARBA00023136"/>
    </source>
</evidence>
<evidence type="ECO:0000313" key="15">
    <source>
        <dbReference type="EMBL" id="CAF4572052.1"/>
    </source>
</evidence>
<evidence type="ECO:0000256" key="6">
    <source>
        <dbReference type="ARBA" id="ARBA00022679"/>
    </source>
</evidence>
<dbReference type="PANTHER" id="PTHR23033:SF14">
    <property type="entry name" value="GLYCOPROTEIN-N-ACETYLGALACTOSAMINE 3-BETA-GALACTOSYLTRANSFERASE 1-RELATED"/>
    <property type="match status" value="1"/>
</dbReference>
<evidence type="ECO:0000313" key="16">
    <source>
        <dbReference type="Proteomes" id="UP000663865"/>
    </source>
</evidence>
<keyword evidence="8" id="KW-0547">Nucleotide-binding</keyword>
<evidence type="ECO:0000256" key="8">
    <source>
        <dbReference type="ARBA" id="ARBA00022741"/>
    </source>
</evidence>
<organism evidence="14 16">
    <name type="scientific">Rotaria socialis</name>
    <dbReference type="NCBI Taxonomy" id="392032"/>
    <lineage>
        <taxon>Eukaryota</taxon>
        <taxon>Metazoa</taxon>
        <taxon>Spiralia</taxon>
        <taxon>Gnathifera</taxon>
        <taxon>Rotifera</taxon>
        <taxon>Eurotatoria</taxon>
        <taxon>Bdelloidea</taxon>
        <taxon>Philodinida</taxon>
        <taxon>Philodinidae</taxon>
        <taxon>Rotaria</taxon>
    </lineage>
</organism>
<keyword evidence="12" id="KW-0732">Signal</keyword>
<evidence type="ECO:0000256" key="3">
    <source>
        <dbReference type="ARBA" id="ARBA00006462"/>
    </source>
</evidence>
<proteinExistence type="inferred from homology"/>
<dbReference type="GO" id="GO:0016263">
    <property type="term" value="F:glycoprotein-N-acetylgalactosamine 3-beta-galactosyltransferase activity"/>
    <property type="evidence" value="ECO:0007669"/>
    <property type="project" value="UniProtKB-EC"/>
</dbReference>
<dbReference type="Pfam" id="PF02434">
    <property type="entry name" value="Fringe"/>
    <property type="match status" value="1"/>
</dbReference>
<comment type="similarity">
    <text evidence="3">Belongs to the glycosyltransferase 31 family. Beta3-Gal-T subfamily.</text>
</comment>
<dbReference type="AlphaFoldDB" id="A0A817US80"/>
<evidence type="ECO:0000256" key="10">
    <source>
        <dbReference type="ARBA" id="ARBA00022989"/>
    </source>
</evidence>
<protein>
    <recommendedName>
        <fullName evidence="4">N-acetylgalactosaminide beta-1,3-galactosyltransferase</fullName>
        <ecNumber evidence="4">2.4.1.122</ecNumber>
    </recommendedName>
</protein>
<dbReference type="EMBL" id="CAJOBS010000415">
    <property type="protein sequence ID" value="CAF4572052.1"/>
    <property type="molecule type" value="Genomic_DNA"/>
</dbReference>
<keyword evidence="10" id="KW-1133">Transmembrane helix</keyword>
<evidence type="ECO:0000256" key="2">
    <source>
        <dbReference type="ARBA" id="ARBA00004922"/>
    </source>
</evidence>
<sequence>MKYLHTFFLLIIGLPSFLTNQVTNEFIILLISQPHIYILSQLHNASTFIPAHIPLLYTHSYLSSVPNWYAIYPLFSSIINQYAQLKWLFICEPQTRMNLNELIAFAENSNDDYVGHGLYDSEPSIIHHYSFSLDNPYPDFASGVLLSRKILSLFINRYETYTKKIDFIIDVKYELNQLLNELTDTKLVDRPELFCNKNKNTCLTWYDGQYDYSCGRTNIQLEDLYIGIKTFIGYHKTRIDFLRKTWLNDKLNYNFFTNEINETNDNKNKEFIILKENTERGHCHKTFSIFHYFYYTKENLKYLIIADDDTLLSVERVLRLVRCFMLSNDIPMVLGERYGYGNYYDYPTGGSGMIFNRQAVQQIISNCACPSPDTPDDMFLGLCLKRINIPLTNIPELHQAQPDAYSKDWLEHQKPISFHKFEGINVEQVYRTYLYEKHTPSDVPSNHITKDEF</sequence>
<keyword evidence="6" id="KW-0808">Transferase</keyword>
<dbReference type="GO" id="GO:0016020">
    <property type="term" value="C:membrane"/>
    <property type="evidence" value="ECO:0007669"/>
    <property type="project" value="UniProtKB-SubCell"/>
</dbReference>
<feature type="signal peptide" evidence="12">
    <location>
        <begin position="1"/>
        <end position="19"/>
    </location>
</feature>
<dbReference type="Proteomes" id="UP000663838">
    <property type="component" value="Unassembled WGS sequence"/>
</dbReference>
<dbReference type="GO" id="GO:0000166">
    <property type="term" value="F:nucleotide binding"/>
    <property type="evidence" value="ECO:0007669"/>
    <property type="project" value="UniProtKB-KW"/>
</dbReference>
<evidence type="ECO:0000256" key="4">
    <source>
        <dbReference type="ARBA" id="ARBA00012557"/>
    </source>
</evidence>
<keyword evidence="7" id="KW-0812">Transmembrane</keyword>
<dbReference type="EMBL" id="CAJNYV010000051">
    <property type="protein sequence ID" value="CAF3333754.1"/>
    <property type="molecule type" value="Genomic_DNA"/>
</dbReference>
<evidence type="ECO:0000259" key="13">
    <source>
        <dbReference type="Pfam" id="PF02434"/>
    </source>
</evidence>
<dbReference type="SUPFAM" id="SSF53448">
    <property type="entry name" value="Nucleotide-diphospho-sugar transferases"/>
    <property type="match status" value="1"/>
</dbReference>
<dbReference type="Gene3D" id="3.90.550.50">
    <property type="match status" value="1"/>
</dbReference>
<evidence type="ECO:0000313" key="14">
    <source>
        <dbReference type="EMBL" id="CAF3333754.1"/>
    </source>
</evidence>
<keyword evidence="11" id="KW-0472">Membrane</keyword>
<dbReference type="EC" id="2.4.1.122" evidence="4"/>
<evidence type="ECO:0000256" key="12">
    <source>
        <dbReference type="SAM" id="SignalP"/>
    </source>
</evidence>
<keyword evidence="9" id="KW-0735">Signal-anchor</keyword>
<comment type="pathway">
    <text evidence="2">Protein modification; protein glycosylation.</text>
</comment>
<name>A0A817US80_9BILA</name>
<dbReference type="InterPro" id="IPR029044">
    <property type="entry name" value="Nucleotide-diphossugar_trans"/>
</dbReference>
<dbReference type="Proteomes" id="UP000663865">
    <property type="component" value="Unassembled WGS sequence"/>
</dbReference>
<reference evidence="14" key="1">
    <citation type="submission" date="2021-02" db="EMBL/GenBank/DDBJ databases">
        <authorList>
            <person name="Nowell W R."/>
        </authorList>
    </citation>
    <scope>NUCLEOTIDE SEQUENCE</scope>
</reference>
<accession>A0A817US80</accession>
<comment type="caution">
    <text evidence="14">The sequence shown here is derived from an EMBL/GenBank/DDBJ whole genome shotgun (WGS) entry which is preliminary data.</text>
</comment>
<gene>
    <name evidence="14" type="ORF">KIK155_LOCUS1986</name>
    <name evidence="15" type="ORF">TOA249_LOCUS8678</name>
</gene>
<keyword evidence="5" id="KW-0328">Glycosyltransferase</keyword>
<dbReference type="PANTHER" id="PTHR23033">
    <property type="entry name" value="BETA1,3-GALACTOSYLTRANSFERASE"/>
    <property type="match status" value="1"/>
</dbReference>
<evidence type="ECO:0000256" key="7">
    <source>
        <dbReference type="ARBA" id="ARBA00022692"/>
    </source>
</evidence>
<evidence type="ECO:0000256" key="5">
    <source>
        <dbReference type="ARBA" id="ARBA00022676"/>
    </source>
</evidence>